<dbReference type="AlphaFoldDB" id="A0A239E719"/>
<evidence type="ECO:0000313" key="3">
    <source>
        <dbReference type="Proteomes" id="UP000198284"/>
    </source>
</evidence>
<dbReference type="Pfam" id="PF01814">
    <property type="entry name" value="Hemerythrin"/>
    <property type="match status" value="1"/>
</dbReference>
<protein>
    <submittedName>
        <fullName evidence="2">Hemerythrin HHE cation binding domain-containing protein</fullName>
    </submittedName>
</protein>
<evidence type="ECO:0000259" key="1">
    <source>
        <dbReference type="Pfam" id="PF01814"/>
    </source>
</evidence>
<gene>
    <name evidence="2" type="ORF">SAMN06265795_102566</name>
</gene>
<organism evidence="2 3">
    <name type="scientific">Noviherbaspirillum humi</name>
    <dbReference type="NCBI Taxonomy" id="1688639"/>
    <lineage>
        <taxon>Bacteria</taxon>
        <taxon>Pseudomonadati</taxon>
        <taxon>Pseudomonadota</taxon>
        <taxon>Betaproteobacteria</taxon>
        <taxon>Burkholderiales</taxon>
        <taxon>Oxalobacteraceae</taxon>
        <taxon>Noviherbaspirillum</taxon>
    </lineage>
</organism>
<dbReference type="PANTHER" id="PTHR35585:SF1">
    <property type="entry name" value="HHE DOMAIN PROTEIN (AFU_ORTHOLOGUE AFUA_4G00730)"/>
    <property type="match status" value="1"/>
</dbReference>
<reference evidence="2 3" key="1">
    <citation type="submission" date="2017-06" db="EMBL/GenBank/DDBJ databases">
        <authorList>
            <person name="Kim H.J."/>
            <person name="Triplett B.A."/>
        </authorList>
    </citation>
    <scope>NUCLEOTIDE SEQUENCE [LARGE SCALE GENOMIC DNA]</scope>
    <source>
        <strain evidence="2 3">U15</strain>
    </source>
</reference>
<name>A0A239E719_9BURK</name>
<proteinExistence type="predicted"/>
<dbReference type="RefSeq" id="WP_425436068.1">
    <property type="nucleotide sequence ID" value="NZ_FZOT01000002.1"/>
</dbReference>
<accession>A0A239E719</accession>
<dbReference type="EMBL" id="FZOT01000002">
    <property type="protein sequence ID" value="SNS40515.1"/>
    <property type="molecule type" value="Genomic_DNA"/>
</dbReference>
<dbReference type="Proteomes" id="UP000198284">
    <property type="component" value="Unassembled WGS sequence"/>
</dbReference>
<evidence type="ECO:0000313" key="2">
    <source>
        <dbReference type="EMBL" id="SNS40515.1"/>
    </source>
</evidence>
<keyword evidence="3" id="KW-1185">Reference proteome</keyword>
<sequence>MKPGFTADLTENMKSFGNKLTPSITNMIRMDHSHVMTTFHQYEIDSNPKTKKALVATICMALEIHAQLEEEIFYPVMRSAGTDNAVLKKNVPEHDEMRRLIAKLRSMEPTDDGYDQTVMDLMRDVMHHVADEETTMLPDAERVLSSERLGELGMEMTKRRMQLATPRAGEIAANAWHSMPTSSMLMAAGAVLAGTYFAKRAFNRHA</sequence>
<dbReference type="Gene3D" id="1.20.120.520">
    <property type="entry name" value="nmb1532 protein domain like"/>
    <property type="match status" value="1"/>
</dbReference>
<dbReference type="InterPro" id="IPR012312">
    <property type="entry name" value="Hemerythrin-like"/>
</dbReference>
<feature type="domain" description="Hemerythrin-like" evidence="1">
    <location>
        <begin position="24"/>
        <end position="138"/>
    </location>
</feature>
<dbReference type="CDD" id="cd12108">
    <property type="entry name" value="Hr-like"/>
    <property type="match status" value="1"/>
</dbReference>
<dbReference type="PANTHER" id="PTHR35585">
    <property type="entry name" value="HHE DOMAIN PROTEIN (AFU_ORTHOLOGUE AFUA_4G00730)"/>
    <property type="match status" value="1"/>
</dbReference>